<gene>
    <name evidence="2" type="ORF">R6Y95_03465</name>
</gene>
<name>A0ABD8AB92_9EURY</name>
<keyword evidence="3" id="KW-1185">Reference proteome</keyword>
<evidence type="ECO:0000313" key="3">
    <source>
        <dbReference type="Proteomes" id="UP001626603"/>
    </source>
</evidence>
<dbReference type="EMBL" id="CP137641">
    <property type="protein sequence ID" value="WOX56400.1"/>
    <property type="molecule type" value="Genomic_DNA"/>
</dbReference>
<protein>
    <submittedName>
        <fullName evidence="2">Uncharacterized protein</fullName>
    </submittedName>
</protein>
<dbReference type="PROSITE" id="PS51257">
    <property type="entry name" value="PROKAR_LIPOPROTEIN"/>
    <property type="match status" value="1"/>
</dbReference>
<organism evidence="2 3">
    <name type="scientific">Methanoculleus palmolei</name>
    <dbReference type="NCBI Taxonomy" id="72612"/>
    <lineage>
        <taxon>Archaea</taxon>
        <taxon>Methanobacteriati</taxon>
        <taxon>Methanobacteriota</taxon>
        <taxon>Stenosarchaea group</taxon>
        <taxon>Methanomicrobia</taxon>
        <taxon>Methanomicrobiales</taxon>
        <taxon>Methanomicrobiaceae</taxon>
        <taxon>Methanoculleus</taxon>
    </lineage>
</organism>
<proteinExistence type="predicted"/>
<dbReference type="AlphaFoldDB" id="A0ABD8AB92"/>
<feature type="region of interest" description="Disordered" evidence="1">
    <location>
        <begin position="27"/>
        <end position="65"/>
    </location>
</feature>
<evidence type="ECO:0000256" key="1">
    <source>
        <dbReference type="SAM" id="MobiDB-lite"/>
    </source>
</evidence>
<accession>A0ABD8AB92</accession>
<sequence>MQRRHILLLILLAAAVIAGGCMAPEDTGEIQPPVSPTTPSPTEAPAVGSGQPAPTPAGPVRGEKTPQSVEFVDPRVYHIPTPTPAITMTKLPDDLRVSGKMVEYATATVDYPPRVLATGTYHIPYPYWDLNVSVTPMNEYPWLGIEVRDPEDPNRVVKKIQYSRSDILYPDNSSRSTGNSSTTVDFSEREETFTIREGYDDFYFVIRSESLKSLTLTIRVPEKYLV</sequence>
<evidence type="ECO:0000313" key="2">
    <source>
        <dbReference type="EMBL" id="WOX56400.1"/>
    </source>
</evidence>
<reference evidence="2 3" key="1">
    <citation type="submission" date="2023-10" db="EMBL/GenBank/DDBJ databases">
        <title>The complete genome sequence of Methanoculleus palmolei DSM 4273.</title>
        <authorList>
            <person name="Lai S.-J."/>
            <person name="You Y.-T."/>
            <person name="Chen S.-C."/>
        </authorList>
    </citation>
    <scope>NUCLEOTIDE SEQUENCE [LARGE SCALE GENOMIC DNA]</scope>
    <source>
        <strain evidence="2 3">DSM 4273</strain>
    </source>
</reference>
<dbReference type="Proteomes" id="UP001626603">
    <property type="component" value="Chromosome"/>
</dbReference>